<dbReference type="InterPro" id="IPR009241">
    <property type="entry name" value="HigB-like"/>
</dbReference>
<sequence>MAVILGLVLWYKILYTTGMMEKEIRWVGSAYDDLLAFPLDVRRQAGFQLGKAQAGLEPEDWRSFAEVGAGIREIRLRDADGAFRVMYVAKFEEAVYVLHCFQKKTGATSPGDKRIAAARYRAIVSMRKRAS</sequence>
<dbReference type="Pfam" id="PF05973">
    <property type="entry name" value="Gp49"/>
    <property type="match status" value="1"/>
</dbReference>
<dbReference type="EMBL" id="CAADIL010000025">
    <property type="protein sequence ID" value="VFR78186.1"/>
    <property type="molecule type" value="Genomic_DNA"/>
</dbReference>
<evidence type="ECO:0000313" key="2">
    <source>
        <dbReference type="EMBL" id="VFR63192.1"/>
    </source>
</evidence>
<gene>
    <name evidence="1" type="ORF">ANDA3_0579</name>
    <name evidence="3" type="ORF">DAR2_0451</name>
    <name evidence="2" type="ORF">DAR3_0446</name>
</gene>
<dbReference type="EMBL" id="CAADIJ010000003">
    <property type="protein sequence ID" value="VFR63192.1"/>
    <property type="molecule type" value="Genomic_DNA"/>
</dbReference>
<protein>
    <submittedName>
        <fullName evidence="3">Phage-related protein</fullName>
    </submittedName>
</protein>
<dbReference type="AlphaFoldDB" id="A0A484TTY5"/>
<dbReference type="EMBL" id="CAADIC010000015">
    <property type="protein sequence ID" value="VFR32082.1"/>
    <property type="molecule type" value="Genomic_DNA"/>
</dbReference>
<evidence type="ECO:0000313" key="3">
    <source>
        <dbReference type="EMBL" id="VFR78186.1"/>
    </source>
</evidence>
<organism evidence="3">
    <name type="scientific">plant metagenome</name>
    <dbReference type="NCBI Taxonomy" id="1297885"/>
    <lineage>
        <taxon>unclassified sequences</taxon>
        <taxon>metagenomes</taxon>
        <taxon>organismal metagenomes</taxon>
    </lineage>
</organism>
<reference evidence="3" key="1">
    <citation type="submission" date="2019-03" db="EMBL/GenBank/DDBJ databases">
        <authorList>
            <person name="Danneels B."/>
        </authorList>
    </citation>
    <scope>NUCLEOTIDE SEQUENCE</scope>
</reference>
<name>A0A484TTY5_9ZZZZ</name>
<evidence type="ECO:0000313" key="1">
    <source>
        <dbReference type="EMBL" id="VFR32082.1"/>
    </source>
</evidence>
<proteinExistence type="predicted"/>
<accession>A0A484TTY5</accession>